<evidence type="ECO:0000313" key="8">
    <source>
        <dbReference type="Proteomes" id="UP000266313"/>
    </source>
</evidence>
<sequence>MNGEKNFVIRIIDLSHKKLFDEGIGEEAMVFVRKVSHVGLGTAFSTLFTFPVTILAGRILGSDEYGRFALVQSVGMVFATFMTLGLDTAMVKYSSEVGEYDGQASIISTTYVLISLLICLALAVSFAFQAQLINAFSIAREELLLAILFGFLFALLNLSMNTLRALDRMRTFSLIQPLFAGMLFIGFITFLLLDVLSYELSLYPYFLAYGITSATIIVLIGRYLSHDYHKEWAGTLLKYSAFTAIGAVSFMAQANVDRLLINKYLSVSSVGVYFAYLMASTTVAEYLFRIFNTVFFPMASRQRDKQKVFKKLNRVMPFVFGGGFLFVFFCEYVILLLYGDDYPINPLWMALFAIASICSSIGSVYSWLLNSAGIQGVKINALASIILVVLIISLYLCLIPTLGIIGAVLSMIIAKSIATAVNLALSKKYLPGNA</sequence>
<keyword evidence="4 6" id="KW-1133">Transmembrane helix</keyword>
<dbReference type="PANTHER" id="PTHR30250:SF11">
    <property type="entry name" value="O-ANTIGEN TRANSPORTER-RELATED"/>
    <property type="match status" value="1"/>
</dbReference>
<dbReference type="KEGG" id="mmai:sS8_2890"/>
<protein>
    <submittedName>
        <fullName evidence="7">Membrane protein</fullName>
    </submittedName>
</protein>
<feature type="transmembrane region" description="Helical" evidence="6">
    <location>
        <begin position="143"/>
        <end position="160"/>
    </location>
</feature>
<keyword evidence="2" id="KW-1003">Cell membrane</keyword>
<dbReference type="AlphaFoldDB" id="A0A250KT47"/>
<comment type="subcellular location">
    <subcellularLocation>
        <location evidence="1">Cell membrane</location>
        <topology evidence="1">Multi-pass membrane protein</topology>
    </subcellularLocation>
</comment>
<feature type="transmembrane region" description="Helical" evidence="6">
    <location>
        <begin position="379"/>
        <end position="396"/>
    </location>
</feature>
<dbReference type="PANTHER" id="PTHR30250">
    <property type="entry name" value="PST FAMILY PREDICTED COLANIC ACID TRANSPORTER"/>
    <property type="match status" value="1"/>
</dbReference>
<proteinExistence type="predicted"/>
<feature type="transmembrane region" description="Helical" evidence="6">
    <location>
        <begin position="402"/>
        <end position="425"/>
    </location>
</feature>
<feature type="transmembrane region" description="Helical" evidence="6">
    <location>
        <begin position="172"/>
        <end position="193"/>
    </location>
</feature>
<dbReference type="OrthoDB" id="1224790at2"/>
<evidence type="ECO:0000256" key="6">
    <source>
        <dbReference type="SAM" id="Phobius"/>
    </source>
</evidence>
<feature type="transmembrane region" description="Helical" evidence="6">
    <location>
        <begin position="236"/>
        <end position="254"/>
    </location>
</feature>
<dbReference type="GO" id="GO:0005886">
    <property type="term" value="C:plasma membrane"/>
    <property type="evidence" value="ECO:0007669"/>
    <property type="project" value="UniProtKB-SubCell"/>
</dbReference>
<evidence type="ECO:0000256" key="5">
    <source>
        <dbReference type="ARBA" id="ARBA00023136"/>
    </source>
</evidence>
<keyword evidence="5 6" id="KW-0472">Membrane</keyword>
<evidence type="ECO:0000256" key="4">
    <source>
        <dbReference type="ARBA" id="ARBA00022989"/>
    </source>
</evidence>
<evidence type="ECO:0000256" key="1">
    <source>
        <dbReference type="ARBA" id="ARBA00004651"/>
    </source>
</evidence>
<dbReference type="RefSeq" id="WP_119630155.1">
    <property type="nucleotide sequence ID" value="NZ_AP017928.1"/>
</dbReference>
<evidence type="ECO:0000256" key="3">
    <source>
        <dbReference type="ARBA" id="ARBA00022692"/>
    </source>
</evidence>
<evidence type="ECO:0000256" key="2">
    <source>
        <dbReference type="ARBA" id="ARBA00022475"/>
    </source>
</evidence>
<dbReference type="InterPro" id="IPR050833">
    <property type="entry name" value="Poly_Biosynth_Transport"/>
</dbReference>
<feature type="transmembrane region" description="Helical" evidence="6">
    <location>
        <begin position="347"/>
        <end position="367"/>
    </location>
</feature>
<feature type="transmembrane region" description="Helical" evidence="6">
    <location>
        <begin position="65"/>
        <end position="86"/>
    </location>
</feature>
<keyword evidence="3 6" id="KW-0812">Transmembrane</keyword>
<feature type="transmembrane region" description="Helical" evidence="6">
    <location>
        <begin position="274"/>
        <end position="295"/>
    </location>
</feature>
<feature type="transmembrane region" description="Helical" evidence="6">
    <location>
        <begin position="38"/>
        <end position="59"/>
    </location>
</feature>
<accession>A0A250KT47</accession>
<name>A0A250KT47_9GAMM</name>
<evidence type="ECO:0000313" key="7">
    <source>
        <dbReference type="EMBL" id="BBA34835.1"/>
    </source>
</evidence>
<dbReference type="Proteomes" id="UP000266313">
    <property type="component" value="Chromosome"/>
</dbReference>
<reference evidence="7 8" key="1">
    <citation type="submission" date="2016-12" db="EMBL/GenBank/DDBJ databases">
        <title>Genome sequencing of Methylocaldum marinum.</title>
        <authorList>
            <person name="Takeuchi M."/>
            <person name="Kamagata Y."/>
            <person name="Hiraoka S."/>
            <person name="Oshima K."/>
            <person name="Hattori M."/>
            <person name="Iwasaki W."/>
        </authorList>
    </citation>
    <scope>NUCLEOTIDE SEQUENCE [LARGE SCALE GENOMIC DNA]</scope>
    <source>
        <strain evidence="7 8">S8</strain>
    </source>
</reference>
<feature type="transmembrane region" description="Helical" evidence="6">
    <location>
        <begin position="315"/>
        <end position="335"/>
    </location>
</feature>
<feature type="transmembrane region" description="Helical" evidence="6">
    <location>
        <begin position="205"/>
        <end position="224"/>
    </location>
</feature>
<dbReference type="Pfam" id="PF13440">
    <property type="entry name" value="Polysacc_synt_3"/>
    <property type="match status" value="1"/>
</dbReference>
<dbReference type="EMBL" id="AP017928">
    <property type="protein sequence ID" value="BBA34835.1"/>
    <property type="molecule type" value="Genomic_DNA"/>
</dbReference>
<keyword evidence="8" id="KW-1185">Reference proteome</keyword>
<organism evidence="7 8">
    <name type="scientific">Methylocaldum marinum</name>
    <dbReference type="NCBI Taxonomy" id="1432792"/>
    <lineage>
        <taxon>Bacteria</taxon>
        <taxon>Pseudomonadati</taxon>
        <taxon>Pseudomonadota</taxon>
        <taxon>Gammaproteobacteria</taxon>
        <taxon>Methylococcales</taxon>
        <taxon>Methylococcaceae</taxon>
        <taxon>Methylocaldum</taxon>
    </lineage>
</organism>
<feature type="transmembrane region" description="Helical" evidence="6">
    <location>
        <begin position="106"/>
        <end position="128"/>
    </location>
</feature>
<gene>
    <name evidence="7" type="ORF">sS8_2890</name>
</gene>